<sequence>MTVNLPNFWLVKSIIFEISITSVGDSKYQVFPRS</sequence>
<accession>A0A8S5S2Y7</accession>
<reference evidence="1" key="1">
    <citation type="journal article" date="2021" name="Proc. Natl. Acad. Sci. U.S.A.">
        <title>A Catalog of Tens of Thousands of Viruses from Human Metagenomes Reveals Hidden Associations with Chronic Diseases.</title>
        <authorList>
            <person name="Tisza M.J."/>
            <person name="Buck C.B."/>
        </authorList>
    </citation>
    <scope>NUCLEOTIDE SEQUENCE</scope>
    <source>
        <strain evidence="1">CtCIv11</strain>
    </source>
</reference>
<evidence type="ECO:0000313" key="1">
    <source>
        <dbReference type="EMBL" id="DAF45071.1"/>
    </source>
</evidence>
<proteinExistence type="predicted"/>
<organism evidence="1">
    <name type="scientific">Siphoviridae sp. ctCIv11</name>
    <dbReference type="NCBI Taxonomy" id="2827806"/>
    <lineage>
        <taxon>Viruses</taxon>
        <taxon>Duplodnaviria</taxon>
        <taxon>Heunggongvirae</taxon>
        <taxon>Uroviricota</taxon>
        <taxon>Caudoviricetes</taxon>
    </lineage>
</organism>
<name>A0A8S5S2Y7_9CAUD</name>
<protein>
    <submittedName>
        <fullName evidence="1">Uncharacterized protein</fullName>
    </submittedName>
</protein>
<dbReference type="EMBL" id="BK032513">
    <property type="protein sequence ID" value="DAF45071.1"/>
    <property type="molecule type" value="Genomic_DNA"/>
</dbReference>